<reference evidence="1" key="1">
    <citation type="submission" date="2020-06" db="EMBL/GenBank/DDBJ databases">
        <title>Unique genomic features of the anaerobic methanotrophic archaea.</title>
        <authorList>
            <person name="Chadwick G.L."/>
            <person name="Skennerton C.T."/>
            <person name="Laso-Perez R."/>
            <person name="Leu A.O."/>
            <person name="Speth D.R."/>
            <person name="Yu H."/>
            <person name="Morgan-Lang C."/>
            <person name="Hatzenpichler R."/>
            <person name="Goudeau D."/>
            <person name="Malmstrom R."/>
            <person name="Brazelton W.J."/>
            <person name="Woyke T."/>
            <person name="Hallam S.J."/>
            <person name="Tyson G.W."/>
            <person name="Wegener G."/>
            <person name="Boetius A."/>
            <person name="Orphan V."/>
        </authorList>
    </citation>
    <scope>NUCLEOTIDE SEQUENCE</scope>
</reference>
<accession>A0A7G9YW50</accession>
<protein>
    <submittedName>
        <fullName evidence="1">Uncharacterized protein</fullName>
    </submittedName>
</protein>
<organism evidence="1">
    <name type="scientific">Candidatus Methanophagaceae archaeon ANME-1 ERB6</name>
    <dbReference type="NCBI Taxonomy" id="2759912"/>
    <lineage>
        <taxon>Archaea</taxon>
        <taxon>Methanobacteriati</taxon>
        <taxon>Methanobacteriota</taxon>
        <taxon>Stenosarchaea group</taxon>
        <taxon>Methanomicrobia</taxon>
        <taxon>Candidatus Methanophagales</taxon>
        <taxon>Candidatus Methanophagaceae</taxon>
    </lineage>
</organism>
<dbReference type="EMBL" id="MT631504">
    <property type="protein sequence ID" value="QNO52234.1"/>
    <property type="molecule type" value="Genomic_DNA"/>
</dbReference>
<name>A0A7G9YW50_9EURY</name>
<gene>
    <name evidence="1" type="ORF">CIBIFOJE_00017</name>
</gene>
<sequence>MFEEVGGNSSGGNKSAGSVEIIVERIHEIL</sequence>
<proteinExistence type="predicted"/>
<evidence type="ECO:0000313" key="1">
    <source>
        <dbReference type="EMBL" id="QNO52234.1"/>
    </source>
</evidence>
<dbReference type="AlphaFoldDB" id="A0A7G9YW50"/>